<reference evidence="3 4" key="1">
    <citation type="submission" date="2019-02" db="EMBL/GenBank/DDBJ databases">
        <title>Genomic Encyclopedia of Type Strains, Phase IV (KMG-IV): sequencing the most valuable type-strain genomes for metagenomic binning, comparative biology and taxonomic classification.</title>
        <authorList>
            <person name="Goeker M."/>
        </authorList>
    </citation>
    <scope>NUCLEOTIDE SEQUENCE [LARGE SCALE GENOMIC DNA]</scope>
    <source>
        <strain evidence="3 4">DSM 19570</strain>
    </source>
</reference>
<evidence type="ECO:0000256" key="1">
    <source>
        <dbReference type="SAM" id="MobiDB-lite"/>
    </source>
</evidence>
<protein>
    <submittedName>
        <fullName evidence="3">Uncharacterized protein DUF3106</fullName>
    </submittedName>
</protein>
<evidence type="ECO:0000313" key="3">
    <source>
        <dbReference type="EMBL" id="RZU03080.1"/>
    </source>
</evidence>
<accession>A0A4Q7W1P7</accession>
<evidence type="ECO:0000313" key="4">
    <source>
        <dbReference type="Proteomes" id="UP000293671"/>
    </source>
</evidence>
<dbReference type="Proteomes" id="UP000293671">
    <property type="component" value="Unassembled WGS sequence"/>
</dbReference>
<proteinExistence type="predicted"/>
<keyword evidence="2" id="KW-0732">Signal</keyword>
<feature type="compositionally biased region" description="Low complexity" evidence="1">
    <location>
        <begin position="151"/>
        <end position="193"/>
    </location>
</feature>
<feature type="chain" id="PRO_5020483198" evidence="2">
    <location>
        <begin position="39"/>
        <end position="291"/>
    </location>
</feature>
<gene>
    <name evidence="3" type="ORF">EV670_1113</name>
</gene>
<feature type="compositionally biased region" description="Polar residues" evidence="1">
    <location>
        <begin position="233"/>
        <end position="246"/>
    </location>
</feature>
<sequence length="291" mass="30922">MATEPKLLVRRGRPTLYALLHRCVLLLALAQLAPVVTAAEAGPSWASLSPQQRTALAPLARDWGSIDAQRKLKWLEVAARFDQLSPAERERIQDRMSEWARMTPAERGQARLNYQGAKQLSAEDRQARWEAYQALPEEQRRKLASQSAQKPAATTARPPVGARAAGPAASAAGTATTGGARAAAPVAAPQRRPVLPPGETRPKVNTVPDPQQAAKPQTVAPTVVQAKPGASTRLITQTPTPPSHQQAGMPKIAATSEFVDRKTLLPQRGPQSAVAEARAASAPGAAGTTQR</sequence>
<name>A0A4Q7W1P7_9BURK</name>
<comment type="caution">
    <text evidence="3">The sequence shown here is derived from an EMBL/GenBank/DDBJ whole genome shotgun (WGS) entry which is preliminary data.</text>
</comment>
<keyword evidence="4" id="KW-1185">Reference proteome</keyword>
<dbReference type="EMBL" id="SHKP01000004">
    <property type="protein sequence ID" value="RZU03080.1"/>
    <property type="molecule type" value="Genomic_DNA"/>
</dbReference>
<feature type="compositionally biased region" description="Low complexity" evidence="1">
    <location>
        <begin position="273"/>
        <end position="291"/>
    </location>
</feature>
<dbReference type="OrthoDB" id="9796567at2"/>
<dbReference type="Pfam" id="PF11304">
    <property type="entry name" value="DUF3106"/>
    <property type="match status" value="1"/>
</dbReference>
<organism evidence="3 4">
    <name type="scientific">Rivibacter subsaxonicus</name>
    <dbReference type="NCBI Taxonomy" id="457575"/>
    <lineage>
        <taxon>Bacteria</taxon>
        <taxon>Pseudomonadati</taxon>
        <taxon>Pseudomonadota</taxon>
        <taxon>Betaproteobacteria</taxon>
        <taxon>Burkholderiales</taxon>
        <taxon>Rivibacter</taxon>
    </lineage>
</organism>
<evidence type="ECO:0000256" key="2">
    <source>
        <dbReference type="SAM" id="SignalP"/>
    </source>
</evidence>
<dbReference type="AlphaFoldDB" id="A0A4Q7W1P7"/>
<dbReference type="InterPro" id="IPR021455">
    <property type="entry name" value="DUF3106"/>
</dbReference>
<feature type="region of interest" description="Disordered" evidence="1">
    <location>
        <begin position="137"/>
        <end position="291"/>
    </location>
</feature>
<dbReference type="RefSeq" id="WP_130430788.1">
    <property type="nucleotide sequence ID" value="NZ_SHKP01000004.1"/>
</dbReference>
<feature type="signal peptide" evidence="2">
    <location>
        <begin position="1"/>
        <end position="38"/>
    </location>
</feature>